<feature type="domain" description="TonB-dependent receptor plug" evidence="4">
    <location>
        <begin position="147"/>
        <end position="227"/>
    </location>
</feature>
<comment type="subcellular location">
    <subcellularLocation>
        <location evidence="1">Cell outer membrane</location>
    </subcellularLocation>
</comment>
<protein>
    <submittedName>
        <fullName evidence="6">Outer membrane receptor protein involved in Fe transport</fullName>
    </submittedName>
</protein>
<dbReference type="Pfam" id="PF07715">
    <property type="entry name" value="Plug"/>
    <property type="match status" value="1"/>
</dbReference>
<accession>A0A7W9E1T6</accession>
<dbReference type="Gene3D" id="2.40.170.20">
    <property type="entry name" value="TonB-dependent receptor, beta-barrel domain"/>
    <property type="match status" value="1"/>
</dbReference>
<name>A0A7W9E1T6_9SPHI</name>
<dbReference type="EMBL" id="JACHCE010000007">
    <property type="protein sequence ID" value="MBB5638020.1"/>
    <property type="molecule type" value="Genomic_DNA"/>
</dbReference>
<evidence type="ECO:0000259" key="4">
    <source>
        <dbReference type="Pfam" id="PF07715"/>
    </source>
</evidence>
<evidence type="ECO:0000256" key="1">
    <source>
        <dbReference type="ARBA" id="ARBA00004442"/>
    </source>
</evidence>
<dbReference type="GO" id="GO:0009279">
    <property type="term" value="C:cell outer membrane"/>
    <property type="evidence" value="ECO:0007669"/>
    <property type="project" value="UniProtKB-SubCell"/>
</dbReference>
<reference evidence="6 7" key="1">
    <citation type="submission" date="2020-08" db="EMBL/GenBank/DDBJ databases">
        <title>Genomic Encyclopedia of Type Strains, Phase IV (KMG-V): Genome sequencing to study the core and pangenomes of soil and plant-associated prokaryotes.</title>
        <authorList>
            <person name="Whitman W."/>
        </authorList>
    </citation>
    <scope>NUCLEOTIDE SEQUENCE [LARGE SCALE GENOMIC DNA]</scope>
    <source>
        <strain evidence="6 7">S3M1</strain>
    </source>
</reference>
<dbReference type="Proteomes" id="UP000537204">
    <property type="component" value="Unassembled WGS sequence"/>
</dbReference>
<feature type="domain" description="Outer membrane protein beta-barrel" evidence="5">
    <location>
        <begin position="396"/>
        <end position="804"/>
    </location>
</feature>
<dbReference type="SUPFAM" id="SSF56935">
    <property type="entry name" value="Porins"/>
    <property type="match status" value="1"/>
</dbReference>
<dbReference type="InterPro" id="IPR037066">
    <property type="entry name" value="Plug_dom_sf"/>
</dbReference>
<dbReference type="Pfam" id="PF14905">
    <property type="entry name" value="OMP_b-brl_3"/>
    <property type="match status" value="1"/>
</dbReference>
<comment type="caution">
    <text evidence="6">The sequence shown here is derived from an EMBL/GenBank/DDBJ whole genome shotgun (WGS) entry which is preliminary data.</text>
</comment>
<dbReference type="PANTHER" id="PTHR40980:SF4">
    <property type="entry name" value="TONB-DEPENDENT RECEPTOR-LIKE BETA-BARREL DOMAIN-CONTAINING PROTEIN"/>
    <property type="match status" value="1"/>
</dbReference>
<sequence length="806" mass="91312">MMQRIKHILILFLFLPFWGWAQQTNKVTLSGTIKDSKTKTTIPFGNVQLKTSREGAFIAGTVSDGNGRFSLTDINSGNHLLAISYIGYKTKHLPVLVGSLTTFLDLGHIELEEDANNLNEIKISGQQTSGIGNKMDKKTFSVADNISQEGGSVLQVMKNLPGVSTTQDGKLELRGSDKVSILIDGKQTAITGFAGQTGLDNIPASAIEKIEIINNPSAKFDANGNAGIINIIYKKNKQDGFNGKATLTSGLGALWQKKENLPGIRPQYQNTPKINPSLSLNYRKNKINTFFQGDWLYTQTLNRNEFAERTYDTGEIIRQQVKRNRITTFATAKTGMDWNIDDYNTVTVTGLFNREKIIDRGDIPYFNHDLSVRSRLWQFLEDEVKYTASASAIYQHNFKQPGHTVNASFNYTFHREDEKYFFTNIMPAYTGEDSFKLLSDEQVADLNVDYVRPLKHGKIEGGLKFRRRTIPVNMQFFPGLNSPIDINAGGWADYRETIPAIYGNYVYENNQFELEAGLRAEYVKVDYKVNPNHNTYKSEGYDYARPFPNLRLAYKLNDQHKISIFYNRRVDRPNEVDIRIFPKYDEPEVIKVGNPALRPQFTSSLELGYKNNWGKGYFYTAFYHRITDGTITRIATQAPASTLIYNVFQNAGRSYNSGIELIVKQDLAGWISVNANANVYQNTINAFQIENKYPVPVIYTSDREQLISGNFKINSMFHLSNGFEAQLTGIYLAPDLIPQGRVNARYSVDLGIKKTIQKGSGELFLNATDLLNTLNIQRDITGNGFRMRSTDYYETQVFRIGYSFKF</sequence>
<dbReference type="RefSeq" id="WP_183883873.1">
    <property type="nucleotide sequence ID" value="NZ_JACHCE010000007.1"/>
</dbReference>
<dbReference type="SUPFAM" id="SSF49464">
    <property type="entry name" value="Carboxypeptidase regulatory domain-like"/>
    <property type="match status" value="1"/>
</dbReference>
<dbReference type="Pfam" id="PF13715">
    <property type="entry name" value="CarbopepD_reg_2"/>
    <property type="match status" value="1"/>
</dbReference>
<keyword evidence="3" id="KW-0998">Cell outer membrane</keyword>
<dbReference type="Gene3D" id="2.170.130.10">
    <property type="entry name" value="TonB-dependent receptor, plug domain"/>
    <property type="match status" value="1"/>
</dbReference>
<dbReference type="PANTHER" id="PTHR40980">
    <property type="entry name" value="PLUG DOMAIN-CONTAINING PROTEIN"/>
    <property type="match status" value="1"/>
</dbReference>
<gene>
    <name evidence="6" type="ORF">HDE68_003946</name>
</gene>
<proteinExistence type="predicted"/>
<organism evidence="6 7">
    <name type="scientific">Pedobacter cryoconitis</name>
    <dbReference type="NCBI Taxonomy" id="188932"/>
    <lineage>
        <taxon>Bacteria</taxon>
        <taxon>Pseudomonadati</taxon>
        <taxon>Bacteroidota</taxon>
        <taxon>Sphingobacteriia</taxon>
        <taxon>Sphingobacteriales</taxon>
        <taxon>Sphingobacteriaceae</taxon>
        <taxon>Pedobacter</taxon>
    </lineage>
</organism>
<keyword evidence="2" id="KW-0472">Membrane</keyword>
<dbReference type="InterPro" id="IPR012910">
    <property type="entry name" value="Plug_dom"/>
</dbReference>
<dbReference type="InterPro" id="IPR008969">
    <property type="entry name" value="CarboxyPept-like_regulatory"/>
</dbReference>
<dbReference type="AlphaFoldDB" id="A0A7W9E1T6"/>
<evidence type="ECO:0000313" key="7">
    <source>
        <dbReference type="Proteomes" id="UP000537204"/>
    </source>
</evidence>
<evidence type="ECO:0000259" key="5">
    <source>
        <dbReference type="Pfam" id="PF14905"/>
    </source>
</evidence>
<evidence type="ECO:0000256" key="2">
    <source>
        <dbReference type="ARBA" id="ARBA00023136"/>
    </source>
</evidence>
<keyword evidence="6" id="KW-0675">Receptor</keyword>
<evidence type="ECO:0000256" key="3">
    <source>
        <dbReference type="ARBA" id="ARBA00023237"/>
    </source>
</evidence>
<dbReference type="InterPro" id="IPR041700">
    <property type="entry name" value="OMP_b-brl_3"/>
</dbReference>
<dbReference type="InterPro" id="IPR036942">
    <property type="entry name" value="Beta-barrel_TonB_sf"/>
</dbReference>
<evidence type="ECO:0000313" key="6">
    <source>
        <dbReference type="EMBL" id="MBB5638020.1"/>
    </source>
</evidence>